<organism evidence="1 2">
    <name type="scientific">Dactylellina haptotyla (strain CBS 200.50)</name>
    <name type="common">Nematode-trapping fungus</name>
    <name type="synonym">Monacrosporium haptotylum</name>
    <dbReference type="NCBI Taxonomy" id="1284197"/>
    <lineage>
        <taxon>Eukaryota</taxon>
        <taxon>Fungi</taxon>
        <taxon>Dikarya</taxon>
        <taxon>Ascomycota</taxon>
        <taxon>Pezizomycotina</taxon>
        <taxon>Orbiliomycetes</taxon>
        <taxon>Orbiliales</taxon>
        <taxon>Orbiliaceae</taxon>
        <taxon>Dactylellina</taxon>
    </lineage>
</organism>
<dbReference type="EMBL" id="AQGS01001196">
    <property type="protein sequence ID" value="EPS35302.1"/>
    <property type="molecule type" value="Genomic_DNA"/>
</dbReference>
<sequence>MAKVSTVSFETLPHELMLLILENTTDYPSVLSLIIASRPFRAVFDSHKDQIVDGLLLYKYEAEAILIAYLSELNAKEDNQTTWALVEIALHDYRAWGQGELPDFVNNPSREANYKLIAQNHQSILEVANYILTEMRYPRLLVESLSDSAAQASAKHDYLKYTPPATISEKDRVVRGFYHLWALSAIFNSKIPPRIGSGIGTNSTWTLQRWYLRIIEPIVVNWDFWDARVIEAIYRHISKVFNDALPDMLMNIVSAQPGREDQGEHDCRDSLEDFRNECLGRLLHFEFPALISQLTNPDPVALQDKVVADRVDRYRKTPISYFMMDGGLKMIYQPCFAIFTKMLDEFTRRYFNEWMILEEDERREIRVRPIVKPPSEADTDVTFDSTWGARSRLRTEEESILDWAEHLLASPEPKDCDFWGSLWDNWRLLEWGYEYPIFAREDSEDEESEEGDADE</sequence>
<reference evidence="1 2" key="1">
    <citation type="journal article" date="2013" name="PLoS Genet.">
        <title>Genomic mechanisms accounting for the adaptation to parasitism in nematode-trapping fungi.</title>
        <authorList>
            <person name="Meerupati T."/>
            <person name="Andersson K.M."/>
            <person name="Friman E."/>
            <person name="Kumar D."/>
            <person name="Tunlid A."/>
            <person name="Ahren D."/>
        </authorList>
    </citation>
    <scope>NUCLEOTIDE SEQUENCE [LARGE SCALE GENOMIC DNA]</scope>
    <source>
        <strain evidence="1 2">CBS 200.50</strain>
    </source>
</reference>
<dbReference type="OrthoDB" id="10303824at2759"/>
<name>S8BJ24_DACHA</name>
<comment type="caution">
    <text evidence="1">The sequence shown here is derived from an EMBL/GenBank/DDBJ whole genome shotgun (WGS) entry which is preliminary data.</text>
</comment>
<gene>
    <name evidence="1" type="ORF">H072_11350</name>
</gene>
<dbReference type="Proteomes" id="UP000015100">
    <property type="component" value="Unassembled WGS sequence"/>
</dbReference>
<accession>S8BJ24</accession>
<evidence type="ECO:0000313" key="2">
    <source>
        <dbReference type="Proteomes" id="UP000015100"/>
    </source>
</evidence>
<dbReference type="AlphaFoldDB" id="S8BJ24"/>
<keyword evidence="2" id="KW-1185">Reference proteome</keyword>
<protein>
    <recommendedName>
        <fullName evidence="3">F-box domain-containing protein</fullName>
    </recommendedName>
</protein>
<proteinExistence type="predicted"/>
<evidence type="ECO:0008006" key="3">
    <source>
        <dbReference type="Google" id="ProtNLM"/>
    </source>
</evidence>
<dbReference type="HOGENOM" id="CLU_636185_0_0_1"/>
<evidence type="ECO:0000313" key="1">
    <source>
        <dbReference type="EMBL" id="EPS35302.1"/>
    </source>
</evidence>
<reference evidence="2" key="2">
    <citation type="submission" date="2013-04" db="EMBL/GenBank/DDBJ databases">
        <title>Genomic mechanisms accounting for the adaptation to parasitism in nematode-trapping fungi.</title>
        <authorList>
            <person name="Ahren D.G."/>
        </authorList>
    </citation>
    <scope>NUCLEOTIDE SEQUENCE [LARGE SCALE GENOMIC DNA]</scope>
    <source>
        <strain evidence="2">CBS 200.50</strain>
    </source>
</reference>